<dbReference type="GO" id="GO:0004519">
    <property type="term" value="F:endonuclease activity"/>
    <property type="evidence" value="ECO:0007669"/>
    <property type="project" value="UniProtKB-KW"/>
</dbReference>
<organism evidence="5 6">
    <name type="scientific">Pelistega indica</name>
    <dbReference type="NCBI Taxonomy" id="1414851"/>
    <lineage>
        <taxon>Bacteria</taxon>
        <taxon>Pseudomonadati</taxon>
        <taxon>Pseudomonadota</taxon>
        <taxon>Betaproteobacteria</taxon>
        <taxon>Burkholderiales</taxon>
        <taxon>Alcaligenaceae</taxon>
        <taxon>Pelistega</taxon>
    </lineage>
</organism>
<dbReference type="PROSITE" id="PS01123">
    <property type="entry name" value="TNASE_1"/>
    <property type="match status" value="1"/>
</dbReference>
<dbReference type="InterPro" id="IPR035437">
    <property type="entry name" value="SNase_OB-fold_sf"/>
</dbReference>
<evidence type="ECO:0000313" key="5">
    <source>
        <dbReference type="EMBL" id="ETD68172.1"/>
    </source>
</evidence>
<evidence type="ECO:0000256" key="1">
    <source>
        <dbReference type="ARBA" id="ARBA00022722"/>
    </source>
</evidence>
<evidence type="ECO:0000313" key="6">
    <source>
        <dbReference type="Proteomes" id="UP000018766"/>
    </source>
</evidence>
<dbReference type="SUPFAM" id="SSF50199">
    <property type="entry name" value="Staphylococcal nuclease"/>
    <property type="match status" value="1"/>
</dbReference>
<keyword evidence="1" id="KW-0540">Nuclease</keyword>
<dbReference type="GO" id="GO:0003676">
    <property type="term" value="F:nucleic acid binding"/>
    <property type="evidence" value="ECO:0007669"/>
    <property type="project" value="InterPro"/>
</dbReference>
<gene>
    <name evidence="5" type="ORF">V757_10460</name>
</gene>
<name>V8FXK7_9BURK</name>
<dbReference type="PANTHER" id="PTHR12302:SF3">
    <property type="entry name" value="SERINE_THREONINE-PROTEIN KINASE 31"/>
    <property type="match status" value="1"/>
</dbReference>
<dbReference type="AlphaFoldDB" id="V8FXK7"/>
<evidence type="ECO:0000256" key="2">
    <source>
        <dbReference type="ARBA" id="ARBA00022759"/>
    </source>
</evidence>
<keyword evidence="3" id="KW-0378">Hydrolase</keyword>
<dbReference type="PROSITE" id="PS50830">
    <property type="entry name" value="TNASE_3"/>
    <property type="match status" value="1"/>
</dbReference>
<dbReference type="PANTHER" id="PTHR12302">
    <property type="entry name" value="EBNA2 BINDING PROTEIN P100"/>
    <property type="match status" value="1"/>
</dbReference>
<dbReference type="OrthoDB" id="9805504at2"/>
<protein>
    <recommendedName>
        <fullName evidence="4">TNase-like domain-containing protein</fullName>
    </recommendedName>
</protein>
<accession>V8FXK7</accession>
<proteinExistence type="predicted"/>
<evidence type="ECO:0000259" key="4">
    <source>
        <dbReference type="PROSITE" id="PS50830"/>
    </source>
</evidence>
<dbReference type="GO" id="GO:0016787">
    <property type="term" value="F:hydrolase activity"/>
    <property type="evidence" value="ECO:0007669"/>
    <property type="project" value="UniProtKB-KW"/>
</dbReference>
<sequence length="172" mass="20533">MLRFIFITLFILFSTPSELLAKTYPWLLCRVVNVADGDTITCLENRTTYKIRLNEIDAPEKGQAFGQKSRQTLRDKIIQQTVNIEIIGKDRYHRYIGNIYLNNENINLFMVREGYAWAYRKYLKHHYYLEAEALAKAEKKGLWLDGDLAIYPETFRKNQREKNRKSWFTLPW</sequence>
<keyword evidence="2" id="KW-0255">Endonuclease</keyword>
<dbReference type="CDD" id="cd00175">
    <property type="entry name" value="SNc"/>
    <property type="match status" value="1"/>
</dbReference>
<feature type="domain" description="TNase-like" evidence="4">
    <location>
        <begin position="30"/>
        <end position="145"/>
    </location>
</feature>
<keyword evidence="6" id="KW-1185">Reference proteome</keyword>
<dbReference type="Pfam" id="PF00565">
    <property type="entry name" value="SNase"/>
    <property type="match status" value="1"/>
</dbReference>
<dbReference type="Gene3D" id="2.40.50.90">
    <property type="match status" value="1"/>
</dbReference>
<dbReference type="InterPro" id="IPR016071">
    <property type="entry name" value="Staphylococal_nuclease_OB-fold"/>
</dbReference>
<dbReference type="SMART" id="SM00318">
    <property type="entry name" value="SNc"/>
    <property type="match status" value="1"/>
</dbReference>
<reference evidence="5 6" key="1">
    <citation type="submission" date="2013-11" db="EMBL/GenBank/DDBJ databases">
        <title>Genomic analysis of Pelistega sp. HM-7.</title>
        <authorList>
            <person name="Kumbhare S.V."/>
            <person name="Shetty S.A."/>
            <person name="Sharma O."/>
            <person name="Dhotre D.P."/>
        </authorList>
    </citation>
    <scope>NUCLEOTIDE SEQUENCE [LARGE SCALE GENOMIC DNA]</scope>
    <source>
        <strain evidence="5 6">HM-7</strain>
    </source>
</reference>
<evidence type="ECO:0000256" key="3">
    <source>
        <dbReference type="ARBA" id="ARBA00022801"/>
    </source>
</evidence>
<comment type="caution">
    <text evidence="5">The sequence shown here is derived from an EMBL/GenBank/DDBJ whole genome shotgun (WGS) entry which is preliminary data.</text>
</comment>
<dbReference type="Proteomes" id="UP000018766">
    <property type="component" value="Unassembled WGS sequence"/>
</dbReference>
<dbReference type="RefSeq" id="WP_023952461.1">
    <property type="nucleotide sequence ID" value="NZ_AYSV01000109.1"/>
</dbReference>
<dbReference type="EMBL" id="AYSV01000109">
    <property type="protein sequence ID" value="ETD68172.1"/>
    <property type="molecule type" value="Genomic_DNA"/>
</dbReference>
<dbReference type="InterPro" id="IPR002071">
    <property type="entry name" value="Thermonucl_AS"/>
</dbReference>